<evidence type="ECO:0000313" key="11">
    <source>
        <dbReference type="EMBL" id="CAF4236280.1"/>
    </source>
</evidence>
<comment type="function">
    <text evidence="1">Binds to all microtubule populations.</text>
</comment>
<evidence type="ECO:0000256" key="6">
    <source>
        <dbReference type="ARBA" id="ARBA00022490"/>
    </source>
</evidence>
<dbReference type="Proteomes" id="UP000663862">
    <property type="component" value="Unassembled WGS sequence"/>
</dbReference>
<dbReference type="EMBL" id="CAJOBS010000791">
    <property type="protein sequence ID" value="CAF4642437.1"/>
    <property type="molecule type" value="Genomic_DNA"/>
</dbReference>
<evidence type="ECO:0000313" key="13">
    <source>
        <dbReference type="EMBL" id="CAF4642437.1"/>
    </source>
</evidence>
<proteinExistence type="inferred from homology"/>
<dbReference type="EMBL" id="CAJOBR010003893">
    <property type="protein sequence ID" value="CAF4756651.1"/>
    <property type="molecule type" value="Genomic_DNA"/>
</dbReference>
<dbReference type="AlphaFoldDB" id="A0A819Y652"/>
<dbReference type="GO" id="GO:0005737">
    <property type="term" value="C:cytoplasm"/>
    <property type="evidence" value="ECO:0007669"/>
    <property type="project" value="UniProtKB-SubCell"/>
</dbReference>
<gene>
    <name evidence="11" type="ORF">HFQ381_LOCUS9556</name>
    <name evidence="14" type="ORF">QYT958_LOCUS21360</name>
    <name evidence="13" type="ORF">TOA249_LOCUS13383</name>
    <name evidence="12" type="ORF">TSG867_LOCUS13651</name>
    <name evidence="10" type="ORF">UJA718_LOCUS3141</name>
</gene>
<protein>
    <recommendedName>
        <fullName evidence="5">Microtubule-associated protein Jupiter</fullName>
    </recommendedName>
</protein>
<comment type="caution">
    <text evidence="10">The sequence shown here is derived from an EMBL/GenBank/DDBJ whole genome shotgun (WGS) entry which is preliminary data.</text>
</comment>
<dbReference type="PANTHER" id="PTHR34930">
    <property type="entry name" value="GEO05313P1"/>
    <property type="match status" value="1"/>
</dbReference>
<dbReference type="EMBL" id="CAJOBP010000229">
    <property type="protein sequence ID" value="CAF4145272.1"/>
    <property type="molecule type" value="Genomic_DNA"/>
</dbReference>
<name>A0A819Y652_9BILA</name>
<feature type="region of interest" description="Disordered" evidence="9">
    <location>
        <begin position="94"/>
        <end position="207"/>
    </location>
</feature>
<keyword evidence="8" id="KW-0539">Nucleus</keyword>
<accession>A0A819Y652</accession>
<evidence type="ECO:0000256" key="5">
    <source>
        <dbReference type="ARBA" id="ARBA00021471"/>
    </source>
</evidence>
<evidence type="ECO:0000256" key="7">
    <source>
        <dbReference type="ARBA" id="ARBA00022553"/>
    </source>
</evidence>
<evidence type="ECO:0000313" key="12">
    <source>
        <dbReference type="EMBL" id="CAF4409994.1"/>
    </source>
</evidence>
<dbReference type="EMBL" id="CAJOBO010000505">
    <property type="protein sequence ID" value="CAF4236280.1"/>
    <property type="molecule type" value="Genomic_DNA"/>
</dbReference>
<sequence>MSNSSNDHPSIRYKILFYFFLVENFLYPYLSNSVHAPPGGRSNNIFGTNPEEAQPSAGTLAGQYKQSQMKSNIFGTDEPAQTRAVSNKNKSNVFATTNDDEHTKHQQGVRQGLRDPNASRSGYNPINGESYSTKDNVNSKNSANDKQTDVPTKTTEENNNGQANSAENRNIQKPADNTADANNAQKNLHTSVRVFHPPGGKSSGPLW</sequence>
<comment type="similarity">
    <text evidence="4">Belongs to the MAP Jupiter family.</text>
</comment>
<evidence type="ECO:0000256" key="4">
    <source>
        <dbReference type="ARBA" id="ARBA00005344"/>
    </source>
</evidence>
<keyword evidence="15" id="KW-1185">Reference proteome</keyword>
<dbReference type="Proteomes" id="UP000663848">
    <property type="component" value="Unassembled WGS sequence"/>
</dbReference>
<dbReference type="PANTHER" id="PTHR34930:SF2">
    <property type="entry name" value="MICROTUBULE-ASSOCIATED PROTEIN JUPITER"/>
    <property type="match status" value="1"/>
</dbReference>
<evidence type="ECO:0000313" key="15">
    <source>
        <dbReference type="Proteomes" id="UP000663873"/>
    </source>
</evidence>
<evidence type="ECO:0000256" key="2">
    <source>
        <dbReference type="ARBA" id="ARBA00004123"/>
    </source>
</evidence>
<dbReference type="Proteomes" id="UP000663851">
    <property type="component" value="Unassembled WGS sequence"/>
</dbReference>
<dbReference type="EMBL" id="CAJOBQ010000735">
    <property type="protein sequence ID" value="CAF4409994.1"/>
    <property type="molecule type" value="Genomic_DNA"/>
</dbReference>
<keyword evidence="6" id="KW-0963">Cytoplasm</keyword>
<dbReference type="Proteomes" id="UP000663873">
    <property type="component" value="Unassembled WGS sequence"/>
</dbReference>
<reference evidence="10" key="1">
    <citation type="submission" date="2021-02" db="EMBL/GenBank/DDBJ databases">
        <authorList>
            <person name="Nowell W R."/>
        </authorList>
    </citation>
    <scope>NUCLEOTIDE SEQUENCE</scope>
</reference>
<dbReference type="GO" id="GO:0005634">
    <property type="term" value="C:nucleus"/>
    <property type="evidence" value="ECO:0007669"/>
    <property type="project" value="UniProtKB-SubCell"/>
</dbReference>
<evidence type="ECO:0000256" key="9">
    <source>
        <dbReference type="SAM" id="MobiDB-lite"/>
    </source>
</evidence>
<dbReference type="Proteomes" id="UP000663838">
    <property type="component" value="Unassembled WGS sequence"/>
</dbReference>
<evidence type="ECO:0000313" key="10">
    <source>
        <dbReference type="EMBL" id="CAF4145272.1"/>
    </source>
</evidence>
<evidence type="ECO:0000256" key="3">
    <source>
        <dbReference type="ARBA" id="ARBA00004496"/>
    </source>
</evidence>
<organism evidence="10 15">
    <name type="scientific">Rotaria socialis</name>
    <dbReference type="NCBI Taxonomy" id="392032"/>
    <lineage>
        <taxon>Eukaryota</taxon>
        <taxon>Metazoa</taxon>
        <taxon>Spiralia</taxon>
        <taxon>Gnathifera</taxon>
        <taxon>Rotifera</taxon>
        <taxon>Eurotatoria</taxon>
        <taxon>Bdelloidea</taxon>
        <taxon>Philodinida</taxon>
        <taxon>Philodinidae</taxon>
        <taxon>Rotaria</taxon>
    </lineage>
</organism>
<dbReference type="InterPro" id="IPR033335">
    <property type="entry name" value="JUPITER"/>
</dbReference>
<keyword evidence="7" id="KW-0597">Phosphoprotein</keyword>
<feature type="compositionally biased region" description="Polar residues" evidence="9">
    <location>
        <begin position="118"/>
        <end position="171"/>
    </location>
</feature>
<feature type="compositionally biased region" description="Polar residues" evidence="9">
    <location>
        <begin position="179"/>
        <end position="190"/>
    </location>
</feature>
<evidence type="ECO:0000256" key="8">
    <source>
        <dbReference type="ARBA" id="ARBA00023242"/>
    </source>
</evidence>
<evidence type="ECO:0000256" key="1">
    <source>
        <dbReference type="ARBA" id="ARBA00003805"/>
    </source>
</evidence>
<evidence type="ECO:0000313" key="14">
    <source>
        <dbReference type="EMBL" id="CAF4756651.1"/>
    </source>
</evidence>
<comment type="subcellular location">
    <subcellularLocation>
        <location evidence="3">Cytoplasm</location>
    </subcellularLocation>
    <subcellularLocation>
        <location evidence="2">Nucleus</location>
    </subcellularLocation>
</comment>